<dbReference type="EMBL" id="JACHJN010000001">
    <property type="protein sequence ID" value="MBB5953884.1"/>
    <property type="molecule type" value="Genomic_DNA"/>
</dbReference>
<dbReference type="Gene3D" id="1.10.10.10">
    <property type="entry name" value="Winged helix-like DNA-binding domain superfamily/Winged helix DNA-binding domain"/>
    <property type="match status" value="1"/>
</dbReference>
<dbReference type="InterPro" id="IPR041664">
    <property type="entry name" value="AAA_16"/>
</dbReference>
<dbReference type="SMART" id="SM01043">
    <property type="entry name" value="BTAD"/>
    <property type="match status" value="1"/>
</dbReference>
<dbReference type="Pfam" id="PF13191">
    <property type="entry name" value="AAA_16"/>
    <property type="match status" value="1"/>
</dbReference>
<evidence type="ECO:0000256" key="1">
    <source>
        <dbReference type="ARBA" id="ARBA00005820"/>
    </source>
</evidence>
<dbReference type="Gene3D" id="1.25.40.10">
    <property type="entry name" value="Tetratricopeptide repeat domain"/>
    <property type="match status" value="1"/>
</dbReference>
<organism evidence="8 9">
    <name type="scientific">Saccharothrix tamanrassetensis</name>
    <dbReference type="NCBI Taxonomy" id="1051531"/>
    <lineage>
        <taxon>Bacteria</taxon>
        <taxon>Bacillati</taxon>
        <taxon>Actinomycetota</taxon>
        <taxon>Actinomycetes</taxon>
        <taxon>Pseudonocardiales</taxon>
        <taxon>Pseudonocardiaceae</taxon>
        <taxon>Saccharothrix</taxon>
    </lineage>
</organism>
<dbReference type="PANTHER" id="PTHR35807">
    <property type="entry name" value="TRANSCRIPTIONAL REGULATOR REDD-RELATED"/>
    <property type="match status" value="1"/>
</dbReference>
<keyword evidence="4" id="KW-0804">Transcription</keyword>
<keyword evidence="2" id="KW-0805">Transcription regulation</keyword>
<comment type="similarity">
    <text evidence="1">Belongs to the AfsR/DnrI/RedD regulatory family.</text>
</comment>
<dbReference type="SMART" id="SM00862">
    <property type="entry name" value="Trans_reg_C"/>
    <property type="match status" value="1"/>
</dbReference>
<dbReference type="RefSeq" id="WP_184687690.1">
    <property type="nucleotide sequence ID" value="NZ_JACHJN010000001.1"/>
</dbReference>
<dbReference type="FunFam" id="1.25.40.10:FF:000222">
    <property type="entry name" value="SARP family transcriptional regulator"/>
    <property type="match status" value="1"/>
</dbReference>
<comment type="caution">
    <text evidence="8">The sequence shown here is derived from an EMBL/GenBank/DDBJ whole genome shotgun (WGS) entry which is preliminary data.</text>
</comment>
<dbReference type="InterPro" id="IPR036388">
    <property type="entry name" value="WH-like_DNA-bd_sf"/>
</dbReference>
<dbReference type="Proteomes" id="UP000547510">
    <property type="component" value="Unassembled WGS sequence"/>
</dbReference>
<dbReference type="InterPro" id="IPR029787">
    <property type="entry name" value="Nucleotide_cyclase"/>
</dbReference>
<name>A0A841CBZ7_9PSEU</name>
<keyword evidence="9" id="KW-1185">Reference proteome</keyword>
<evidence type="ECO:0000256" key="4">
    <source>
        <dbReference type="ARBA" id="ARBA00023163"/>
    </source>
</evidence>
<dbReference type="InterPro" id="IPR011990">
    <property type="entry name" value="TPR-like_helical_dom_sf"/>
</dbReference>
<evidence type="ECO:0000259" key="7">
    <source>
        <dbReference type="PROSITE" id="PS51755"/>
    </source>
</evidence>
<protein>
    <submittedName>
        <fullName evidence="8">DNA-binding SARP family transcriptional activator</fullName>
    </submittedName>
</protein>
<dbReference type="GO" id="GO:0006355">
    <property type="term" value="P:regulation of DNA-templated transcription"/>
    <property type="evidence" value="ECO:0007669"/>
    <property type="project" value="InterPro"/>
</dbReference>
<feature type="region of interest" description="Disordered" evidence="6">
    <location>
        <begin position="764"/>
        <end position="783"/>
    </location>
</feature>
<dbReference type="CDD" id="cd15831">
    <property type="entry name" value="BTAD"/>
    <property type="match status" value="1"/>
</dbReference>
<evidence type="ECO:0000256" key="2">
    <source>
        <dbReference type="ARBA" id="ARBA00023015"/>
    </source>
</evidence>
<evidence type="ECO:0000256" key="6">
    <source>
        <dbReference type="SAM" id="MobiDB-lite"/>
    </source>
</evidence>
<feature type="region of interest" description="Disordered" evidence="6">
    <location>
        <begin position="257"/>
        <end position="352"/>
    </location>
</feature>
<dbReference type="SUPFAM" id="SSF48452">
    <property type="entry name" value="TPR-like"/>
    <property type="match status" value="1"/>
</dbReference>
<feature type="compositionally biased region" description="Polar residues" evidence="6">
    <location>
        <begin position="296"/>
        <end position="310"/>
    </location>
</feature>
<sequence length="840" mass="90982">MGELIRFRLLGPLEVLGKRQPVGLGGTKQKATLAYLLLHANRVVSISQLLNALWPADSAPLSARKILQNSVSSLRRGPVPGDRTDGTPALVTQAPGYKLCVDHKDIDLYVFHDRVAEGRRRLADNQVEPAARVLREALALWRGPVLSDLAEAGISWLELAVLQNARWDAMEDYFEAELACGRHMAVLGDLEAMVETNPVRERAAGQLMLALYRSGRQADALNTYSRVRVALVEELGLEPGRELRTLQQSILAHDPVLLTPRGATPVPGPRGHTGTPVDLGLGERTSPDPTWHRNGEVSTPLDTEPAQTRPTPWPTDPHQRPAAPARRPDLVPVHDGPAPDLSAPPPAPAPDERKTVSLLLVRTVIGGGRDHADTPDIDRMLAETARLVRANAEHFAGTVSATIGSVSLTVFEPCPDWGDAAKRAVLAALSIGEDLRPGRDSGALPAVSFHAAVVTGEVLVRRPAGGDGPVTVTGTLLDWCHGLLLRTGAGEIRVCDTTREATEPLAVYQPGDPHDHRLQGIRKDYAGAAPGLATEREFELGLLLGMLERTRLRSTPHLATLLGDAGTGKTRLLDEFERRTKGQAHIARFRVPRRPAGESGVHIDAIHDLQRELIHTICGIRVGEAPATAMAKAAEVINRLIDDPVRVESLLTCVAPYLDPELSFVMNDPVRELRAWQRFLAITEFSRPFVLIVDDLHRADESLLDFVGELADSACGPLLVVASARSELLGHRPTWGGGKRHVTTITLEALGDAAVDELVEHLVSPGEDSRTREPARLSAARSDDDLLPRQTGWRRYIRGLLDIGTPQRATRPLPAEPDGEEAAVARLRSCGSAEVSPVRA</sequence>
<keyword evidence="3 5" id="KW-0238">DNA-binding</keyword>
<dbReference type="Pfam" id="PF03704">
    <property type="entry name" value="BTAD"/>
    <property type="match status" value="1"/>
</dbReference>
<proteinExistence type="inferred from homology"/>
<dbReference type="PROSITE" id="PS51755">
    <property type="entry name" value="OMPR_PHOB"/>
    <property type="match status" value="1"/>
</dbReference>
<feature type="DNA-binding region" description="OmpR/PhoB-type" evidence="5">
    <location>
        <begin position="1"/>
        <end position="101"/>
    </location>
</feature>
<evidence type="ECO:0000256" key="3">
    <source>
        <dbReference type="ARBA" id="ARBA00023125"/>
    </source>
</evidence>
<feature type="compositionally biased region" description="Basic and acidic residues" evidence="6">
    <location>
        <begin position="767"/>
        <end position="783"/>
    </location>
</feature>
<dbReference type="PANTHER" id="PTHR35807:SF1">
    <property type="entry name" value="TRANSCRIPTIONAL REGULATOR REDD"/>
    <property type="match status" value="1"/>
</dbReference>
<evidence type="ECO:0000256" key="5">
    <source>
        <dbReference type="PROSITE-ProRule" id="PRU01091"/>
    </source>
</evidence>
<dbReference type="InterPro" id="IPR001867">
    <property type="entry name" value="OmpR/PhoB-type_DNA-bd"/>
</dbReference>
<dbReference type="AlphaFoldDB" id="A0A841CBZ7"/>
<evidence type="ECO:0000313" key="9">
    <source>
        <dbReference type="Proteomes" id="UP000547510"/>
    </source>
</evidence>
<reference evidence="8 9" key="1">
    <citation type="submission" date="2020-08" db="EMBL/GenBank/DDBJ databases">
        <title>Genomic Encyclopedia of Type Strains, Phase III (KMG-III): the genomes of soil and plant-associated and newly described type strains.</title>
        <authorList>
            <person name="Whitman W."/>
        </authorList>
    </citation>
    <scope>NUCLEOTIDE SEQUENCE [LARGE SCALE GENOMIC DNA]</scope>
    <source>
        <strain evidence="8 9">CECT 8640</strain>
    </source>
</reference>
<evidence type="ECO:0000313" key="8">
    <source>
        <dbReference type="EMBL" id="MBB5953884.1"/>
    </source>
</evidence>
<gene>
    <name evidence="8" type="ORF">FHS29_000454</name>
</gene>
<feature type="region of interest" description="Disordered" evidence="6">
    <location>
        <begin position="807"/>
        <end position="840"/>
    </location>
</feature>
<dbReference type="InterPro" id="IPR027417">
    <property type="entry name" value="P-loop_NTPase"/>
</dbReference>
<dbReference type="InterPro" id="IPR051677">
    <property type="entry name" value="AfsR-DnrI-RedD_regulator"/>
</dbReference>
<dbReference type="SUPFAM" id="SSF52540">
    <property type="entry name" value="P-loop containing nucleoside triphosphate hydrolases"/>
    <property type="match status" value="1"/>
</dbReference>
<dbReference type="SUPFAM" id="SSF55073">
    <property type="entry name" value="Nucleotide cyclase"/>
    <property type="match status" value="1"/>
</dbReference>
<dbReference type="InterPro" id="IPR016032">
    <property type="entry name" value="Sig_transdc_resp-reg_C-effctor"/>
</dbReference>
<dbReference type="Gene3D" id="3.30.70.1230">
    <property type="entry name" value="Nucleotide cyclase"/>
    <property type="match status" value="1"/>
</dbReference>
<dbReference type="GO" id="GO:0003677">
    <property type="term" value="F:DNA binding"/>
    <property type="evidence" value="ECO:0007669"/>
    <property type="project" value="UniProtKB-UniRule"/>
</dbReference>
<dbReference type="InterPro" id="IPR005158">
    <property type="entry name" value="BTAD"/>
</dbReference>
<dbReference type="GO" id="GO:0000160">
    <property type="term" value="P:phosphorelay signal transduction system"/>
    <property type="evidence" value="ECO:0007669"/>
    <property type="project" value="InterPro"/>
</dbReference>
<feature type="domain" description="OmpR/PhoB-type" evidence="7">
    <location>
        <begin position="1"/>
        <end position="101"/>
    </location>
</feature>
<dbReference type="SUPFAM" id="SSF46894">
    <property type="entry name" value="C-terminal effector domain of the bipartite response regulators"/>
    <property type="match status" value="1"/>
</dbReference>
<accession>A0A841CBZ7</accession>